<keyword evidence="3" id="KW-1185">Reference proteome</keyword>
<dbReference type="Gene3D" id="3.30.70.120">
    <property type="match status" value="1"/>
</dbReference>
<dbReference type="Pfam" id="PF02641">
    <property type="entry name" value="DUF190"/>
    <property type="match status" value="1"/>
</dbReference>
<proteinExistence type="inferred from homology"/>
<dbReference type="InterPro" id="IPR011322">
    <property type="entry name" value="N-reg_PII-like_a/b"/>
</dbReference>
<comment type="similarity">
    <text evidence="1">Belongs to the UPF0166 family.</text>
</comment>
<dbReference type="InterPro" id="IPR003793">
    <property type="entry name" value="UPF0166"/>
</dbReference>
<evidence type="ECO:0000313" key="3">
    <source>
        <dbReference type="Proteomes" id="UP000199119"/>
    </source>
</evidence>
<evidence type="ECO:0000313" key="2">
    <source>
        <dbReference type="EMBL" id="SFE36386.1"/>
    </source>
</evidence>
<evidence type="ECO:0000256" key="1">
    <source>
        <dbReference type="ARBA" id="ARBA00010554"/>
    </source>
</evidence>
<dbReference type="SUPFAM" id="SSF54913">
    <property type="entry name" value="GlnB-like"/>
    <property type="match status" value="1"/>
</dbReference>
<dbReference type="RefSeq" id="WP_092937054.1">
    <property type="nucleotide sequence ID" value="NZ_FONX01000001.1"/>
</dbReference>
<dbReference type="EMBL" id="FONX01000001">
    <property type="protein sequence ID" value="SFE36386.1"/>
    <property type="molecule type" value="Genomic_DNA"/>
</dbReference>
<dbReference type="InterPro" id="IPR015867">
    <property type="entry name" value="N-reg_PII/ATP_PRibTrfase_C"/>
</dbReference>
<dbReference type="Proteomes" id="UP000199119">
    <property type="component" value="Unassembled WGS sequence"/>
</dbReference>
<dbReference type="STRING" id="1177982.SAMN04489711_101402"/>
<protein>
    <submittedName>
        <fullName evidence="2">Uncharacterized ACR, COG1993</fullName>
    </submittedName>
</protein>
<name>A0A1I1ZXL0_9BURK</name>
<sequence>MKGYQITFFAEQEHRHGHTPLGDWLLQFAKEQGAMGGSLLGAAEGFGEAGRMHSTHLFDLAEQPVMVTVSATEAVAERLLAALAREPVTVFYVKLPMEYGRIGAASPPLGG</sequence>
<organism evidence="2 3">
    <name type="scientific">Paracidovorax wautersii</name>
    <dbReference type="NCBI Taxonomy" id="1177982"/>
    <lineage>
        <taxon>Bacteria</taxon>
        <taxon>Pseudomonadati</taxon>
        <taxon>Pseudomonadota</taxon>
        <taxon>Betaproteobacteria</taxon>
        <taxon>Burkholderiales</taxon>
        <taxon>Comamonadaceae</taxon>
        <taxon>Paracidovorax</taxon>
    </lineage>
</organism>
<gene>
    <name evidence="2" type="ORF">SAMN04489711_101402</name>
</gene>
<dbReference type="AlphaFoldDB" id="A0A1I1ZXL0"/>
<reference evidence="3" key="1">
    <citation type="submission" date="2016-10" db="EMBL/GenBank/DDBJ databases">
        <authorList>
            <person name="Varghese N."/>
            <person name="Submissions S."/>
        </authorList>
    </citation>
    <scope>NUCLEOTIDE SEQUENCE [LARGE SCALE GENOMIC DNA]</scope>
    <source>
        <strain evidence="3">DSM 27981</strain>
    </source>
</reference>
<accession>A0A1I1ZXL0</accession>
<dbReference type="OrthoDB" id="5339790at2"/>